<evidence type="ECO:0000313" key="3">
    <source>
        <dbReference type="EMBL" id="TID26057.1"/>
    </source>
</evidence>
<proteinExistence type="predicted"/>
<gene>
    <name evidence="3" type="ORF">E6O75_ATG03920</name>
</gene>
<dbReference type="AlphaFoldDB" id="A0A4Z1P9W9"/>
<feature type="signal peptide" evidence="2">
    <location>
        <begin position="1"/>
        <end position="18"/>
    </location>
</feature>
<feature type="compositionally biased region" description="Low complexity" evidence="1">
    <location>
        <begin position="74"/>
        <end position="98"/>
    </location>
</feature>
<dbReference type="Proteomes" id="UP000298493">
    <property type="component" value="Unassembled WGS sequence"/>
</dbReference>
<evidence type="ECO:0000313" key="4">
    <source>
        <dbReference type="Proteomes" id="UP000298493"/>
    </source>
</evidence>
<protein>
    <submittedName>
        <fullName evidence="3">Uncharacterized protein</fullName>
    </submittedName>
</protein>
<evidence type="ECO:0000256" key="2">
    <source>
        <dbReference type="SAM" id="SignalP"/>
    </source>
</evidence>
<keyword evidence="4" id="KW-1185">Reference proteome</keyword>
<dbReference type="EMBL" id="SNSC02000003">
    <property type="protein sequence ID" value="TID26057.1"/>
    <property type="molecule type" value="Genomic_DNA"/>
</dbReference>
<keyword evidence="2" id="KW-0732">Signal</keyword>
<evidence type="ECO:0000256" key="1">
    <source>
        <dbReference type="SAM" id="MobiDB-lite"/>
    </source>
</evidence>
<sequence length="98" mass="9781">MLFQNIAVVLSLAAVSTARVSRPQIREAGAICFDAGDCILTMATSMSWASCDHSGKNKYLLGLLGSCVTKDKGGAAPAASSAAPAAAPAADATAKKPA</sequence>
<feature type="region of interest" description="Disordered" evidence="1">
    <location>
        <begin position="72"/>
        <end position="98"/>
    </location>
</feature>
<feature type="chain" id="PRO_5021308377" evidence="2">
    <location>
        <begin position="19"/>
        <end position="98"/>
    </location>
</feature>
<dbReference type="OrthoDB" id="10421387at2759"/>
<accession>A0A4Z1P9W9</accession>
<comment type="caution">
    <text evidence="3">The sequence shown here is derived from an EMBL/GenBank/DDBJ whole genome shotgun (WGS) entry which is preliminary data.</text>
</comment>
<name>A0A4Z1P9W9_9PEZI</name>
<organism evidence="3 4">
    <name type="scientific">Venturia nashicola</name>
    <dbReference type="NCBI Taxonomy" id="86259"/>
    <lineage>
        <taxon>Eukaryota</taxon>
        <taxon>Fungi</taxon>
        <taxon>Dikarya</taxon>
        <taxon>Ascomycota</taxon>
        <taxon>Pezizomycotina</taxon>
        <taxon>Dothideomycetes</taxon>
        <taxon>Pleosporomycetidae</taxon>
        <taxon>Venturiales</taxon>
        <taxon>Venturiaceae</taxon>
        <taxon>Venturia</taxon>
    </lineage>
</organism>
<reference evidence="3 4" key="1">
    <citation type="submission" date="2019-04" db="EMBL/GenBank/DDBJ databases">
        <title>High contiguity whole genome sequence and gene annotation resource for two Venturia nashicola isolates.</title>
        <authorList>
            <person name="Prokchorchik M."/>
            <person name="Won K."/>
            <person name="Lee Y."/>
            <person name="Choi E.D."/>
            <person name="Segonzac C."/>
            <person name="Sohn K.H."/>
        </authorList>
    </citation>
    <scope>NUCLEOTIDE SEQUENCE [LARGE SCALE GENOMIC DNA]</scope>
    <source>
        <strain evidence="3 4">PRI2</strain>
    </source>
</reference>